<dbReference type="RefSeq" id="WP_149522014.1">
    <property type="nucleotide sequence ID" value="NZ_VTOU01000002.1"/>
</dbReference>
<dbReference type="AlphaFoldDB" id="A0A5D9CA58"/>
<evidence type="ECO:0000259" key="1">
    <source>
        <dbReference type="Pfam" id="PF13467"/>
    </source>
</evidence>
<evidence type="ECO:0000313" key="3">
    <source>
        <dbReference type="Proteomes" id="UP000322077"/>
    </source>
</evidence>
<gene>
    <name evidence="2" type="ORF">FYJ91_09595</name>
</gene>
<comment type="caution">
    <text evidence="2">The sequence shown here is derived from an EMBL/GenBank/DDBJ whole genome shotgun (WGS) entry which is preliminary data.</text>
</comment>
<dbReference type="Pfam" id="PF13467">
    <property type="entry name" value="RHH_4"/>
    <property type="match status" value="1"/>
</dbReference>
<dbReference type="InterPro" id="IPR038268">
    <property type="entry name" value="RHH_sf"/>
</dbReference>
<reference evidence="2 3" key="1">
    <citation type="submission" date="2019-08" db="EMBL/GenBank/DDBJ databases">
        <authorList>
            <person name="Wang G."/>
            <person name="Xu Z."/>
        </authorList>
    </citation>
    <scope>NUCLEOTIDE SEQUENCE [LARGE SCALE GENOMIC DNA]</scope>
    <source>
        <strain evidence="2 3">ZX</strain>
    </source>
</reference>
<protein>
    <submittedName>
        <fullName evidence="2">Ribbon-helix-helix domain-containing protein</fullName>
    </submittedName>
</protein>
<dbReference type="Gene3D" id="1.10.3990.20">
    <property type="entry name" value="protein bp1543"/>
    <property type="match status" value="1"/>
</dbReference>
<feature type="domain" description="Ribbon-helix-helix" evidence="1">
    <location>
        <begin position="4"/>
        <end position="70"/>
    </location>
</feature>
<dbReference type="Proteomes" id="UP000322077">
    <property type="component" value="Unassembled WGS sequence"/>
</dbReference>
<dbReference type="InterPro" id="IPR027373">
    <property type="entry name" value="RHH_dom"/>
</dbReference>
<keyword evidence="3" id="KW-1185">Reference proteome</keyword>
<name>A0A5D9CA58_9SPHN</name>
<accession>A0A5D9CA58</accession>
<evidence type="ECO:0000313" key="2">
    <source>
        <dbReference type="EMBL" id="TZG28133.1"/>
    </source>
</evidence>
<proteinExistence type="predicted"/>
<dbReference type="EMBL" id="VTOU01000002">
    <property type="protein sequence ID" value="TZG28133.1"/>
    <property type="molecule type" value="Genomic_DNA"/>
</dbReference>
<sequence>MAGPVKRSVSIAGHSTSITLEPVFWDALVRAAEEEGLPLNALVARIDVERIEQDDLPNLASAIRVWLFRRVSARI</sequence>
<organism evidence="2 3">
    <name type="scientific">Sphingomonas montanisoli</name>
    <dbReference type="NCBI Taxonomy" id="2606412"/>
    <lineage>
        <taxon>Bacteria</taxon>
        <taxon>Pseudomonadati</taxon>
        <taxon>Pseudomonadota</taxon>
        <taxon>Alphaproteobacteria</taxon>
        <taxon>Sphingomonadales</taxon>
        <taxon>Sphingomonadaceae</taxon>
        <taxon>Sphingomonas</taxon>
    </lineage>
</organism>